<evidence type="ECO:0000256" key="5">
    <source>
        <dbReference type="ARBA" id="ARBA00023186"/>
    </source>
</evidence>
<protein>
    <submittedName>
        <fullName evidence="7">Flagellar protein FliS</fullName>
    </submittedName>
</protein>
<evidence type="ECO:0000256" key="4">
    <source>
        <dbReference type="ARBA" id="ARBA00022795"/>
    </source>
</evidence>
<keyword evidence="5" id="KW-0143">Chaperone</keyword>
<evidence type="ECO:0000256" key="1">
    <source>
        <dbReference type="ARBA" id="ARBA00004514"/>
    </source>
</evidence>
<evidence type="ECO:0000313" key="7">
    <source>
        <dbReference type="EMBL" id="NYZ23051.1"/>
    </source>
</evidence>
<keyword evidence="7" id="KW-0969">Cilium</keyword>
<sequence>MRNPYVNKALAAYAIADSAVPPLVAVVRLYEKALTHLHLAREAARERRFDMHFKHVERTILILSGLDSILDMDKGKDVAATLRGFYRSLIRQAGTMTAKRDPVAATDAVIRQLAIMAKTWQSIAAERGMVPTSTGAPAKGPHASVIGRSGDHAHGRILA</sequence>
<comment type="caution">
    <text evidence="7">The sequence shown here is derived from an EMBL/GenBank/DDBJ whole genome shotgun (WGS) entry which is preliminary data.</text>
</comment>
<dbReference type="Pfam" id="PF02561">
    <property type="entry name" value="FliS"/>
    <property type="match status" value="1"/>
</dbReference>
<keyword evidence="4" id="KW-1005">Bacterial flagellum biogenesis</keyword>
<dbReference type="PANTHER" id="PTHR34773">
    <property type="entry name" value="FLAGELLAR SECRETION CHAPERONE FLIS"/>
    <property type="match status" value="1"/>
</dbReference>
<organism evidence="7 8">
    <name type="scientific">Azospirillum oleiclasticum</name>
    <dbReference type="NCBI Taxonomy" id="2735135"/>
    <lineage>
        <taxon>Bacteria</taxon>
        <taxon>Pseudomonadati</taxon>
        <taxon>Pseudomonadota</taxon>
        <taxon>Alphaproteobacteria</taxon>
        <taxon>Rhodospirillales</taxon>
        <taxon>Azospirillaceae</taxon>
        <taxon>Azospirillum</taxon>
    </lineage>
</organism>
<dbReference type="InterPro" id="IPR036584">
    <property type="entry name" value="FliS_sf"/>
</dbReference>
<dbReference type="Proteomes" id="UP000584642">
    <property type="component" value="Unassembled WGS sequence"/>
</dbReference>
<keyword evidence="7" id="KW-0282">Flagellum</keyword>
<dbReference type="Gene3D" id="1.20.120.340">
    <property type="entry name" value="Flagellar protein FliS"/>
    <property type="match status" value="1"/>
</dbReference>
<dbReference type="PANTHER" id="PTHR34773:SF1">
    <property type="entry name" value="FLAGELLAR SECRETION CHAPERONE FLIS"/>
    <property type="match status" value="1"/>
</dbReference>
<dbReference type="SUPFAM" id="SSF101116">
    <property type="entry name" value="Flagellar export chaperone FliS"/>
    <property type="match status" value="1"/>
</dbReference>
<name>A0ABX2TFE0_9PROT</name>
<comment type="subcellular location">
    <subcellularLocation>
        <location evidence="1">Cytoplasm</location>
        <location evidence="1">Cytosol</location>
    </subcellularLocation>
</comment>
<evidence type="ECO:0000313" key="8">
    <source>
        <dbReference type="Proteomes" id="UP000584642"/>
    </source>
</evidence>
<dbReference type="CDD" id="cd16098">
    <property type="entry name" value="FliS"/>
    <property type="match status" value="1"/>
</dbReference>
<evidence type="ECO:0000256" key="3">
    <source>
        <dbReference type="ARBA" id="ARBA00022490"/>
    </source>
</evidence>
<proteinExistence type="inferred from homology"/>
<gene>
    <name evidence="7" type="ORF">HND93_25365</name>
</gene>
<evidence type="ECO:0000256" key="2">
    <source>
        <dbReference type="ARBA" id="ARBA00008787"/>
    </source>
</evidence>
<keyword evidence="8" id="KW-1185">Reference proteome</keyword>
<evidence type="ECO:0000256" key="6">
    <source>
        <dbReference type="SAM" id="MobiDB-lite"/>
    </source>
</evidence>
<dbReference type="InterPro" id="IPR003713">
    <property type="entry name" value="FliS"/>
</dbReference>
<comment type="similarity">
    <text evidence="2">Belongs to the FliS family.</text>
</comment>
<feature type="compositionally biased region" description="Basic and acidic residues" evidence="6">
    <location>
        <begin position="149"/>
        <end position="159"/>
    </location>
</feature>
<keyword evidence="7" id="KW-0966">Cell projection</keyword>
<feature type="region of interest" description="Disordered" evidence="6">
    <location>
        <begin position="131"/>
        <end position="159"/>
    </location>
</feature>
<accession>A0ABX2TFE0</accession>
<dbReference type="EMBL" id="JABFDB010000023">
    <property type="protein sequence ID" value="NYZ23051.1"/>
    <property type="molecule type" value="Genomic_DNA"/>
</dbReference>
<keyword evidence="3" id="KW-0963">Cytoplasm</keyword>
<reference evidence="7 8" key="1">
    <citation type="submission" date="2020-05" db="EMBL/GenBank/DDBJ databases">
        <title>Azospirillum oleiclasticum sp. nov, a nitrogen-fixing and heavy crude oil-emulsifying bacterium isolated from the crude oil of Yumen Oilfield.</title>
        <authorList>
            <person name="Wu D."/>
            <person name="Cai M."/>
            <person name="Zhang X."/>
        </authorList>
    </citation>
    <scope>NUCLEOTIDE SEQUENCE [LARGE SCALE GENOMIC DNA]</scope>
    <source>
        <strain evidence="7 8">ROY-1-1-2</strain>
    </source>
</reference>